<protein>
    <submittedName>
        <fullName evidence="3">Uncharacterized protein</fullName>
    </submittedName>
</protein>
<feature type="region of interest" description="Disordered" evidence="1">
    <location>
        <begin position="247"/>
        <end position="267"/>
    </location>
</feature>
<dbReference type="EMBL" id="JADAQX010000750">
    <property type="protein sequence ID" value="KAF8819458.1"/>
    <property type="molecule type" value="Genomic_DNA"/>
</dbReference>
<evidence type="ECO:0000313" key="3">
    <source>
        <dbReference type="EMBL" id="KAF8819458.1"/>
    </source>
</evidence>
<keyword evidence="2" id="KW-0812">Transmembrane</keyword>
<feature type="compositionally biased region" description="Acidic residues" evidence="1">
    <location>
        <begin position="395"/>
        <end position="404"/>
    </location>
</feature>
<accession>A0ABQ7J653</accession>
<evidence type="ECO:0000256" key="2">
    <source>
        <dbReference type="SAM" id="Phobius"/>
    </source>
</evidence>
<evidence type="ECO:0000256" key="1">
    <source>
        <dbReference type="SAM" id="MobiDB-lite"/>
    </source>
</evidence>
<feature type="compositionally biased region" description="Polar residues" evidence="1">
    <location>
        <begin position="257"/>
        <end position="267"/>
    </location>
</feature>
<keyword evidence="4" id="KW-1185">Reference proteome</keyword>
<dbReference type="Proteomes" id="UP000823046">
    <property type="component" value="Unassembled WGS sequence"/>
</dbReference>
<evidence type="ECO:0000313" key="4">
    <source>
        <dbReference type="Proteomes" id="UP000823046"/>
    </source>
</evidence>
<sequence>MFADGLLGIPSRSEFFVQNVLPVKASFLRYFSCGTTYVSFCSFLLAVLYFALTTMSRALIKGKPFYVSSWEPKCGQSYAQTSPQSIHREQALSPTELLQKGKVSDETFYQQHTASPKVSHADVETLSLSEASEKKKALLHRLRAANRGQISLSNVNQTVKDLQKASIAHSPPVTQISCSPSFPLPVKHSSIEHLIPSSFPPEDTSLSPKQAEALRKLARAANQQGFCMPVNGKVGGNVEEYCKEIKRKAQRKDPTTHPRSSSSSGKNETVKGIRYICGIPQPPKRCYEKSVNLRLLPASVCHPQRGDITAASSKLHFAEDRNAIAESAASQARYSLSSSNFLLLKNRERRIHGSIQKERAISHSASNRGSFKLSKRSQRESSLQADTTGFLEEQANSEDQDFIDDTLMGEGV</sequence>
<keyword evidence="2" id="KW-0472">Membrane</keyword>
<feature type="region of interest" description="Disordered" evidence="1">
    <location>
        <begin position="361"/>
        <end position="412"/>
    </location>
</feature>
<comment type="caution">
    <text evidence="3">The sequence shown here is derived from an EMBL/GenBank/DDBJ whole genome shotgun (WGS) entry which is preliminary data.</text>
</comment>
<reference evidence="3 4" key="1">
    <citation type="journal article" date="2020" name="bioRxiv">
        <title>Metabolic contributions of an alphaproteobacterial endosymbiont in the apicomplexan Cardiosporidium cionae.</title>
        <authorList>
            <person name="Hunter E.S."/>
            <person name="Paight C.J."/>
            <person name="Lane C.E."/>
        </authorList>
    </citation>
    <scope>NUCLEOTIDE SEQUENCE [LARGE SCALE GENOMIC DNA]</scope>
    <source>
        <strain evidence="3">ESH_2018</strain>
    </source>
</reference>
<gene>
    <name evidence="3" type="ORF">IE077_001010</name>
</gene>
<name>A0ABQ7J653_9APIC</name>
<feature type="transmembrane region" description="Helical" evidence="2">
    <location>
        <begin position="27"/>
        <end position="52"/>
    </location>
</feature>
<keyword evidence="2" id="KW-1133">Transmembrane helix</keyword>
<organism evidence="3 4">
    <name type="scientific">Cardiosporidium cionae</name>
    <dbReference type="NCBI Taxonomy" id="476202"/>
    <lineage>
        <taxon>Eukaryota</taxon>
        <taxon>Sar</taxon>
        <taxon>Alveolata</taxon>
        <taxon>Apicomplexa</taxon>
        <taxon>Aconoidasida</taxon>
        <taxon>Nephromycida</taxon>
        <taxon>Cardiosporidium</taxon>
    </lineage>
</organism>
<proteinExistence type="predicted"/>